<sequence length="51" mass="5628">MPTIQEYPRLLVVCDRCRSPLVARELPNGTLRPIGSGKTCPCGCGEFSIYE</sequence>
<evidence type="ECO:0000313" key="2">
    <source>
        <dbReference type="Proteomes" id="UP000198882"/>
    </source>
</evidence>
<organism evidence="1 2">
    <name type="scientific">Natronorubrum texcoconense</name>
    <dbReference type="NCBI Taxonomy" id="1095776"/>
    <lineage>
        <taxon>Archaea</taxon>
        <taxon>Methanobacteriati</taxon>
        <taxon>Methanobacteriota</taxon>
        <taxon>Stenosarchaea group</taxon>
        <taxon>Halobacteria</taxon>
        <taxon>Halobacteriales</taxon>
        <taxon>Natrialbaceae</taxon>
        <taxon>Natronorubrum</taxon>
    </lineage>
</organism>
<dbReference type="AlphaFoldDB" id="A0A1G9F6G9"/>
<proteinExistence type="predicted"/>
<keyword evidence="2" id="KW-1185">Reference proteome</keyword>
<name>A0A1G9F6G9_9EURY</name>
<dbReference type="Proteomes" id="UP000198882">
    <property type="component" value="Unassembled WGS sequence"/>
</dbReference>
<gene>
    <name evidence="1" type="ORF">SAMN04515672_4104</name>
</gene>
<accession>A0A1G9F6G9</accession>
<dbReference type="OrthoDB" id="257177at2157"/>
<dbReference type="RefSeq" id="WP_175529383.1">
    <property type="nucleotide sequence ID" value="NZ_FNFE01000007.1"/>
</dbReference>
<protein>
    <submittedName>
        <fullName evidence="1">Uncharacterized protein</fullName>
    </submittedName>
</protein>
<evidence type="ECO:0000313" key="1">
    <source>
        <dbReference type="EMBL" id="SDK83941.1"/>
    </source>
</evidence>
<dbReference type="EMBL" id="FNFE01000007">
    <property type="protein sequence ID" value="SDK83941.1"/>
    <property type="molecule type" value="Genomic_DNA"/>
</dbReference>
<reference evidence="2" key="1">
    <citation type="submission" date="2016-10" db="EMBL/GenBank/DDBJ databases">
        <authorList>
            <person name="Varghese N."/>
            <person name="Submissions S."/>
        </authorList>
    </citation>
    <scope>NUCLEOTIDE SEQUENCE [LARGE SCALE GENOMIC DNA]</scope>
    <source>
        <strain evidence="2">B4,CECT 8067,JCM 17497</strain>
    </source>
</reference>